<comment type="catalytic activity">
    <reaction evidence="15">
        <text>ATP + H2O = ADP + phosphate + H(+)</text>
        <dbReference type="Rhea" id="RHEA:13065"/>
        <dbReference type="ChEBI" id="CHEBI:15377"/>
        <dbReference type="ChEBI" id="CHEBI:15378"/>
        <dbReference type="ChEBI" id="CHEBI:30616"/>
        <dbReference type="ChEBI" id="CHEBI:43474"/>
        <dbReference type="ChEBI" id="CHEBI:456216"/>
        <dbReference type="EC" id="5.6.2.3"/>
    </reaction>
</comment>
<dbReference type="OrthoDB" id="275278at2759"/>
<keyword evidence="7" id="KW-0067">ATP-binding</keyword>
<dbReference type="Gene3D" id="3.40.1360.10">
    <property type="match status" value="1"/>
</dbReference>
<sequence>MLVYFCIYIFRTAKYVLFTQAMFQRALLSCGNKKRFTIFTTVRSLSNELNASESEPVSLESVTSHLTKYGMTYQQGYACIKTTCPRFTQPKLKLNKLDQLYINKTTGFFVCANCKRSGPWEKLRDNISLVAGSLNNGKVLRPVLCFKNWTEDASEQSVYDSVSKIMSKCRTEPLEEEEFAYLSKHLKMDGIKQRTFTAYNVKVLSDKSGVILPSCNIDMVYIWAKTMSLKNNKLKTQTYPRTNYNGLFGWPVARNRKHVVLTSSEADAMAVYQETGVAAIALPRGISTLPQEALPLLEGFEKITLWFDNSVPAFESAKTFAKKLGESRTCIVRPEAMSPAPLQALQQGYNLKNSLSQSISLLQEHVISFGSRRSDVKHELILAEHVAGIKWKYFHKLTELMKGHRRGELTVFTGSTGSGKTTFLSEYSLDLCSSGVNTLWGSFEITNIKLMKTMIQQFARKDLSQHISEYDEWADQFELLPMYFMNFHGQQNIRKVIETMSHAVYIYDIAHVIVDNLQFMMGSLDSRYDRFSKQDEIVGIFRQFATKMNCHVTLVIHPRKEDGEALSTNSIFGGAKASQEADNILILQTHKGTGSAYNKYLQITKNRFDGTLGSMRLKFDRSCKSFASKSKDSSRISSDDGETESGEKTEYPTAW</sequence>
<feature type="compositionally biased region" description="Basic and acidic residues" evidence="17">
    <location>
        <begin position="645"/>
        <end position="655"/>
    </location>
</feature>
<dbReference type="CDD" id="cd01029">
    <property type="entry name" value="TOPRIM_primases"/>
    <property type="match status" value="1"/>
</dbReference>
<dbReference type="FunFam" id="3.40.50.300:FF:000845">
    <property type="entry name" value="Mitochondrial helicase twinkle"/>
    <property type="match status" value="1"/>
</dbReference>
<keyword evidence="5" id="KW-0378">Hydrolase</keyword>
<keyword evidence="12" id="KW-0413">Isomerase</keyword>
<dbReference type="GO" id="GO:0043139">
    <property type="term" value="F:5'-3' DNA helicase activity"/>
    <property type="evidence" value="ECO:0007669"/>
    <property type="project" value="UniProtKB-EC"/>
</dbReference>
<dbReference type="CDD" id="cd01122">
    <property type="entry name" value="Twinkle_C"/>
    <property type="match status" value="1"/>
</dbReference>
<evidence type="ECO:0000313" key="20">
    <source>
        <dbReference type="Proteomes" id="UP000593567"/>
    </source>
</evidence>
<proteinExistence type="predicted"/>
<dbReference type="SUPFAM" id="SSF56731">
    <property type="entry name" value="DNA primase core"/>
    <property type="match status" value="1"/>
</dbReference>
<feature type="region of interest" description="Disordered" evidence="17">
    <location>
        <begin position="625"/>
        <end position="655"/>
    </location>
</feature>
<evidence type="ECO:0000256" key="1">
    <source>
        <dbReference type="ARBA" id="ARBA00004436"/>
    </source>
</evidence>
<evidence type="ECO:0000259" key="18">
    <source>
        <dbReference type="PROSITE" id="PS51199"/>
    </source>
</evidence>
<evidence type="ECO:0000256" key="15">
    <source>
        <dbReference type="ARBA" id="ARBA00048954"/>
    </source>
</evidence>
<dbReference type="Pfam" id="PF13481">
    <property type="entry name" value="AAA_25"/>
    <property type="match status" value="1"/>
</dbReference>
<evidence type="ECO:0000256" key="5">
    <source>
        <dbReference type="ARBA" id="ARBA00022801"/>
    </source>
</evidence>
<dbReference type="InterPro" id="IPR007694">
    <property type="entry name" value="DNA_helicase_DnaB-like_C"/>
</dbReference>
<evidence type="ECO:0000313" key="19">
    <source>
        <dbReference type="EMBL" id="KAF6035892.1"/>
    </source>
</evidence>
<dbReference type="GO" id="GO:0042645">
    <property type="term" value="C:mitochondrial nucleoid"/>
    <property type="evidence" value="ECO:0007669"/>
    <property type="project" value="UniProtKB-SubCell"/>
</dbReference>
<keyword evidence="20" id="KW-1185">Reference proteome</keyword>
<dbReference type="Gene3D" id="3.40.50.300">
    <property type="entry name" value="P-loop containing nucleotide triphosphate hydrolases"/>
    <property type="match status" value="1"/>
</dbReference>
<evidence type="ECO:0000256" key="17">
    <source>
        <dbReference type="SAM" id="MobiDB-lite"/>
    </source>
</evidence>
<keyword evidence="11" id="KW-0472">Membrane</keyword>
<accession>A0A7J7KB66</accession>
<keyword evidence="9" id="KW-0446">Lipid-binding</keyword>
<feature type="compositionally biased region" description="Basic and acidic residues" evidence="17">
    <location>
        <begin position="625"/>
        <end position="638"/>
    </location>
</feature>
<keyword evidence="6" id="KW-0347">Helicase</keyword>
<dbReference type="EMBL" id="VXIV02000813">
    <property type="protein sequence ID" value="KAF6035892.1"/>
    <property type="molecule type" value="Genomic_DNA"/>
</dbReference>
<evidence type="ECO:0000256" key="3">
    <source>
        <dbReference type="ARBA" id="ARBA00022741"/>
    </source>
</evidence>
<dbReference type="Proteomes" id="UP000593567">
    <property type="component" value="Unassembled WGS sequence"/>
</dbReference>
<dbReference type="GO" id="GO:0005743">
    <property type="term" value="C:mitochondrial inner membrane"/>
    <property type="evidence" value="ECO:0007669"/>
    <property type="project" value="UniProtKB-SubCell"/>
</dbReference>
<organism evidence="19 20">
    <name type="scientific">Bugula neritina</name>
    <name type="common">Brown bryozoan</name>
    <name type="synonym">Sertularia neritina</name>
    <dbReference type="NCBI Taxonomy" id="10212"/>
    <lineage>
        <taxon>Eukaryota</taxon>
        <taxon>Metazoa</taxon>
        <taxon>Spiralia</taxon>
        <taxon>Lophotrochozoa</taxon>
        <taxon>Bryozoa</taxon>
        <taxon>Gymnolaemata</taxon>
        <taxon>Cheilostomatida</taxon>
        <taxon>Flustrina</taxon>
        <taxon>Buguloidea</taxon>
        <taxon>Bugulidae</taxon>
        <taxon>Bugula</taxon>
    </lineage>
</organism>
<evidence type="ECO:0000256" key="11">
    <source>
        <dbReference type="ARBA" id="ARBA00023136"/>
    </source>
</evidence>
<keyword evidence="3" id="KW-0547">Nucleotide-binding</keyword>
<reference evidence="19" key="1">
    <citation type="submission" date="2020-06" db="EMBL/GenBank/DDBJ databases">
        <title>Draft genome of Bugula neritina, a colonial animal packing powerful symbionts and potential medicines.</title>
        <authorList>
            <person name="Rayko M."/>
        </authorList>
    </citation>
    <scope>NUCLEOTIDE SEQUENCE [LARGE SCALE GENOMIC DNA]</scope>
    <source>
        <strain evidence="19">Kwan_BN1</strain>
    </source>
</reference>
<name>A0A7J7KB66_BUGNE</name>
<keyword evidence="13" id="KW-1135">Mitochondrion nucleoid</keyword>
<evidence type="ECO:0000256" key="16">
    <source>
        <dbReference type="ARBA" id="ARBA00075597"/>
    </source>
</evidence>
<dbReference type="GO" id="GO:0008289">
    <property type="term" value="F:lipid binding"/>
    <property type="evidence" value="ECO:0007669"/>
    <property type="project" value="UniProtKB-KW"/>
</dbReference>
<dbReference type="PANTHER" id="PTHR12873">
    <property type="entry name" value="T7-LIKE MITOCHONDRIAL DNA HELICASE"/>
    <property type="match status" value="1"/>
</dbReference>
<gene>
    <name evidence="19" type="ORF">EB796_005810</name>
</gene>
<dbReference type="EC" id="5.6.2.3" evidence="14"/>
<dbReference type="PROSITE" id="PS51199">
    <property type="entry name" value="SF4_HELICASE"/>
    <property type="match status" value="1"/>
</dbReference>
<keyword evidence="10" id="KW-0496">Mitochondrion</keyword>
<evidence type="ECO:0000256" key="2">
    <source>
        <dbReference type="ARBA" id="ARBA00004637"/>
    </source>
</evidence>
<keyword evidence="4" id="KW-0999">Mitochondrion inner membrane</keyword>
<evidence type="ECO:0000256" key="7">
    <source>
        <dbReference type="ARBA" id="ARBA00022840"/>
    </source>
</evidence>
<evidence type="ECO:0000256" key="4">
    <source>
        <dbReference type="ARBA" id="ARBA00022792"/>
    </source>
</evidence>
<evidence type="ECO:0000256" key="13">
    <source>
        <dbReference type="ARBA" id="ARBA00023271"/>
    </source>
</evidence>
<evidence type="ECO:0000256" key="8">
    <source>
        <dbReference type="ARBA" id="ARBA00022946"/>
    </source>
</evidence>
<dbReference type="InterPro" id="IPR027032">
    <property type="entry name" value="Twinkle-like"/>
</dbReference>
<dbReference type="InterPro" id="IPR027417">
    <property type="entry name" value="P-loop_NTPase"/>
</dbReference>
<comment type="caution">
    <text evidence="19">The sequence shown here is derived from an EMBL/GenBank/DDBJ whole genome shotgun (WGS) entry which is preliminary data.</text>
</comment>
<keyword evidence="8" id="KW-0809">Transit peptide</keyword>
<dbReference type="GO" id="GO:0003697">
    <property type="term" value="F:single-stranded DNA binding"/>
    <property type="evidence" value="ECO:0007669"/>
    <property type="project" value="InterPro"/>
</dbReference>
<dbReference type="GO" id="GO:0006264">
    <property type="term" value="P:mitochondrial DNA replication"/>
    <property type="evidence" value="ECO:0007669"/>
    <property type="project" value="TreeGrafter"/>
</dbReference>
<evidence type="ECO:0000256" key="14">
    <source>
        <dbReference type="ARBA" id="ARBA00044969"/>
    </source>
</evidence>
<dbReference type="AlphaFoldDB" id="A0A7J7KB66"/>
<dbReference type="InterPro" id="IPR034154">
    <property type="entry name" value="TOPRIM_DnaG/twinkle"/>
</dbReference>
<evidence type="ECO:0000256" key="12">
    <source>
        <dbReference type="ARBA" id="ARBA00023235"/>
    </source>
</evidence>
<feature type="domain" description="SF4 helicase" evidence="18">
    <location>
        <begin position="383"/>
        <end position="633"/>
    </location>
</feature>
<evidence type="ECO:0000256" key="9">
    <source>
        <dbReference type="ARBA" id="ARBA00023121"/>
    </source>
</evidence>
<dbReference type="SUPFAM" id="SSF52540">
    <property type="entry name" value="P-loop containing nucleoside triphosphate hydrolases"/>
    <property type="match status" value="1"/>
</dbReference>
<protein>
    <recommendedName>
        <fullName evidence="14">DNA 5'-3' helicase</fullName>
        <ecNumber evidence="14">5.6.2.3</ecNumber>
    </recommendedName>
    <alternativeName>
        <fullName evidence="16">Twinkle protein, mitochondrial</fullName>
    </alternativeName>
</protein>
<dbReference type="GO" id="GO:0005524">
    <property type="term" value="F:ATP binding"/>
    <property type="evidence" value="ECO:0007669"/>
    <property type="project" value="UniProtKB-KW"/>
</dbReference>
<evidence type="ECO:0000256" key="10">
    <source>
        <dbReference type="ARBA" id="ARBA00023128"/>
    </source>
</evidence>
<comment type="subcellular location">
    <subcellularLocation>
        <location evidence="2">Mitochondrion inner membrane</location>
        <topology evidence="2">Peripheral membrane protein</topology>
    </subcellularLocation>
    <subcellularLocation>
        <location evidence="1">Mitochondrion matrix</location>
        <location evidence="1">Mitochondrion nucleoid</location>
    </subcellularLocation>
</comment>
<dbReference type="GO" id="GO:0016787">
    <property type="term" value="F:hydrolase activity"/>
    <property type="evidence" value="ECO:0007669"/>
    <property type="project" value="UniProtKB-KW"/>
</dbReference>
<dbReference type="PANTHER" id="PTHR12873:SF0">
    <property type="entry name" value="TWINKLE MTDNA HELICASE"/>
    <property type="match status" value="1"/>
</dbReference>
<evidence type="ECO:0000256" key="6">
    <source>
        <dbReference type="ARBA" id="ARBA00022806"/>
    </source>
</evidence>